<organism evidence="1 2">
    <name type="scientific">Mediterranea massiliensis</name>
    <dbReference type="NCBI Taxonomy" id="1841865"/>
    <lineage>
        <taxon>Bacteria</taxon>
        <taxon>Pseudomonadati</taxon>
        <taxon>Bacteroidota</taxon>
        <taxon>Bacteroidia</taxon>
        <taxon>Bacteroidales</taxon>
        <taxon>Bacteroidaceae</taxon>
        <taxon>Mediterranea</taxon>
    </lineage>
</organism>
<comment type="caution">
    <text evidence="1">The sequence shown here is derived from an EMBL/GenBank/DDBJ whole genome shotgun (WGS) entry which is preliminary data.</text>
</comment>
<dbReference type="AlphaFoldDB" id="A0A921LAN1"/>
<reference evidence="1" key="1">
    <citation type="journal article" date="2021" name="PeerJ">
        <title>Extensive microbial diversity within the chicken gut microbiome revealed by metagenomics and culture.</title>
        <authorList>
            <person name="Gilroy R."/>
            <person name="Ravi A."/>
            <person name="Getino M."/>
            <person name="Pursley I."/>
            <person name="Horton D.L."/>
            <person name="Alikhan N.F."/>
            <person name="Baker D."/>
            <person name="Gharbi K."/>
            <person name="Hall N."/>
            <person name="Watson M."/>
            <person name="Adriaenssens E.M."/>
            <person name="Foster-Nyarko E."/>
            <person name="Jarju S."/>
            <person name="Secka A."/>
            <person name="Antonio M."/>
            <person name="Oren A."/>
            <person name="Chaudhuri R.R."/>
            <person name="La Ragione R."/>
            <person name="Hildebrand F."/>
            <person name="Pallen M.J."/>
        </authorList>
    </citation>
    <scope>NUCLEOTIDE SEQUENCE</scope>
    <source>
        <strain evidence="1">CHK55-1828</strain>
    </source>
</reference>
<dbReference type="Proteomes" id="UP000717835">
    <property type="component" value="Unassembled WGS sequence"/>
</dbReference>
<evidence type="ECO:0000313" key="2">
    <source>
        <dbReference type="Proteomes" id="UP000717835"/>
    </source>
</evidence>
<keyword evidence="1" id="KW-0413">Isomerase</keyword>
<name>A0A921LAN1_9BACT</name>
<sequence>MRNICLLGLMMLLAGACGKPQYDHKGRTPLVELDGNFLYQEDLAAVQPVGQSKDDSLLFAEHYIRNWAEDILMYEKAQNNIPDNAEIEQLVKNYRKALIMHVYQQSLIQEKLAEEITEADLQTYYDTNKDVFKAEVPLMKGLFIKVPLTSPGIGRVRQWYKDERQSAVEHLEKYSLQNAVKYEYFYDKWIPASEILSLMPLREEKVDAYFAKNRHVELKDTAYWYFLNVSDYIPTGGQEPYEAARSAVSEMVVNRKQVEFLNQVKDDLYKEAVEDGKLKYCVN</sequence>
<dbReference type="GO" id="GO:0016853">
    <property type="term" value="F:isomerase activity"/>
    <property type="evidence" value="ECO:0007669"/>
    <property type="project" value="UniProtKB-KW"/>
</dbReference>
<reference evidence="1" key="2">
    <citation type="submission" date="2021-09" db="EMBL/GenBank/DDBJ databases">
        <authorList>
            <person name="Gilroy R."/>
        </authorList>
    </citation>
    <scope>NUCLEOTIDE SEQUENCE</scope>
    <source>
        <strain evidence="1">CHK55-1828</strain>
    </source>
</reference>
<protein>
    <submittedName>
        <fullName evidence="1">Peptidyl-prolyl cis-trans isomerase</fullName>
    </submittedName>
</protein>
<gene>
    <name evidence="1" type="ORF">K8W02_01010</name>
</gene>
<dbReference type="PROSITE" id="PS51257">
    <property type="entry name" value="PROKAR_LIPOPROTEIN"/>
    <property type="match status" value="1"/>
</dbReference>
<accession>A0A921LAN1</accession>
<proteinExistence type="predicted"/>
<evidence type="ECO:0000313" key="1">
    <source>
        <dbReference type="EMBL" id="HJF90956.1"/>
    </source>
</evidence>
<dbReference type="RefSeq" id="WP_022019423.1">
    <property type="nucleotide sequence ID" value="NZ_DYVX01000005.1"/>
</dbReference>
<dbReference type="EMBL" id="DYVX01000005">
    <property type="protein sequence ID" value="HJF90956.1"/>
    <property type="molecule type" value="Genomic_DNA"/>
</dbReference>